<dbReference type="InterPro" id="IPR039421">
    <property type="entry name" value="Type_1_exporter"/>
</dbReference>
<evidence type="ECO:0000256" key="7">
    <source>
        <dbReference type="ARBA" id="ARBA00022989"/>
    </source>
</evidence>
<dbReference type="PROSITE" id="PS00211">
    <property type="entry name" value="ABC_TRANSPORTER_1"/>
    <property type="match status" value="1"/>
</dbReference>
<proteinExistence type="predicted"/>
<dbReference type="EMBL" id="AEPE02000003">
    <property type="protein sequence ID" value="EFZ37384.1"/>
    <property type="molecule type" value="Genomic_DNA"/>
</dbReference>
<accession>E7RNU1</accession>
<keyword evidence="6 12" id="KW-0067">ATP-binding</keyword>
<dbReference type="Gene3D" id="3.40.50.300">
    <property type="entry name" value="P-loop containing nucleotide triphosphate hydrolases"/>
    <property type="match status" value="1"/>
</dbReference>
<protein>
    <submittedName>
        <fullName evidence="12">ABC transporter, ATP-binding protein</fullName>
        <ecNumber evidence="12">3.6.3.44</ecNumber>
    </submittedName>
</protein>
<feature type="transmembrane region" description="Helical" evidence="9">
    <location>
        <begin position="255"/>
        <end position="277"/>
    </location>
</feature>
<evidence type="ECO:0000256" key="9">
    <source>
        <dbReference type="SAM" id="Phobius"/>
    </source>
</evidence>
<comment type="caution">
    <text evidence="12">The sequence shown here is derived from an EMBL/GenBank/DDBJ whole genome shotgun (WGS) entry which is preliminary data.</text>
</comment>
<feature type="domain" description="ABC transmembrane type-1" evidence="11">
    <location>
        <begin position="29"/>
        <end position="275"/>
    </location>
</feature>
<dbReference type="Proteomes" id="UP000005580">
    <property type="component" value="Unassembled WGS sequence"/>
</dbReference>
<evidence type="ECO:0000256" key="8">
    <source>
        <dbReference type="ARBA" id="ARBA00023136"/>
    </source>
</evidence>
<dbReference type="GO" id="GO:0140359">
    <property type="term" value="F:ABC-type transporter activity"/>
    <property type="evidence" value="ECO:0007669"/>
    <property type="project" value="InterPro"/>
</dbReference>
<comment type="subcellular location">
    <subcellularLocation>
        <location evidence="1">Cell membrane</location>
        <topology evidence="1">Multi-pass membrane protein</topology>
    </subcellularLocation>
</comment>
<dbReference type="STRING" id="28134.SAMN05444288_0090"/>
<dbReference type="InterPro" id="IPR036640">
    <property type="entry name" value="ABC1_TM_sf"/>
</dbReference>
<sequence length="595" mass="65602">MEKENKQSNLKRLLSYAGRFRYFTYASWVLSALSALVALLPFVYIWMILREVIAVAPHFGRAEHIVGYGWAALFFAVLSILIYIGALFCSHFAAFRIASNIRSALMHHIVTLPIGFMNGIGSGKLRKIVNESSDATETYLAHRLPDNAGSIATPIGLLCLLAYFDWRLGILCMVPVLLAYAIMYIFMTGKDLKVKMNEYQQALDAMSNEAVEYVRGIPVVKTFGQTVFSFKRFKDAIDRYGQWVIGYTRSLRLPMVAYTTIINSIFAILIAVALYTASSKADGAFLLNLLYYVIITPVITVVLTKVMYMSEDKIIVANALSRIDSILSIAPLPEPAVTLPPRDNSVELSGVTFRYKDARTDALSGVSLSIGAGEHIALVGPSGGGKTTLAGLVARFWDATEGTVSIGGTDVRNIRKEDLMRQVSFVFQDSRLLKGSILDNVRLCRPEATEQEVRRVLSEAQCDDIIAKLPKGIHTLIGTDGTYLSGGEQQRIAIARVMLQNTPILILDEATAFADPDNEARVQAAFKVLAVGKTVITIAHRLSAVTTADRICVLKDGKICEEGTHDELKARSGGLYAEMWREYNQSVNWNIGGRK</sequence>
<feature type="transmembrane region" description="Helical" evidence="9">
    <location>
        <begin position="166"/>
        <end position="186"/>
    </location>
</feature>
<dbReference type="CDD" id="cd07346">
    <property type="entry name" value="ABC_6TM_exporters"/>
    <property type="match status" value="1"/>
</dbReference>
<dbReference type="InterPro" id="IPR017871">
    <property type="entry name" value="ABC_transporter-like_CS"/>
</dbReference>
<dbReference type="AlphaFoldDB" id="E7RNU1"/>
<dbReference type="InterPro" id="IPR003439">
    <property type="entry name" value="ABC_transporter-like_ATP-bd"/>
</dbReference>
<keyword evidence="5" id="KW-0547">Nucleotide-binding</keyword>
<feature type="domain" description="ABC transporter" evidence="10">
    <location>
        <begin position="346"/>
        <end position="581"/>
    </location>
</feature>
<evidence type="ECO:0000256" key="2">
    <source>
        <dbReference type="ARBA" id="ARBA00022448"/>
    </source>
</evidence>
<dbReference type="GO" id="GO:0005524">
    <property type="term" value="F:ATP binding"/>
    <property type="evidence" value="ECO:0007669"/>
    <property type="project" value="UniProtKB-KW"/>
</dbReference>
<dbReference type="InterPro" id="IPR027417">
    <property type="entry name" value="P-loop_NTPase"/>
</dbReference>
<keyword evidence="3" id="KW-1003">Cell membrane</keyword>
<keyword evidence="4 9" id="KW-0812">Transmembrane</keyword>
<keyword evidence="2" id="KW-0813">Transport</keyword>
<dbReference type="InterPro" id="IPR003593">
    <property type="entry name" value="AAA+_ATPase"/>
</dbReference>
<dbReference type="PROSITE" id="PS50929">
    <property type="entry name" value="ABC_TM1F"/>
    <property type="match status" value="1"/>
</dbReference>
<feature type="transmembrane region" description="Helical" evidence="9">
    <location>
        <begin position="20"/>
        <end position="47"/>
    </location>
</feature>
<evidence type="ECO:0000259" key="11">
    <source>
        <dbReference type="PROSITE" id="PS50929"/>
    </source>
</evidence>
<evidence type="ECO:0000256" key="3">
    <source>
        <dbReference type="ARBA" id="ARBA00022475"/>
    </source>
</evidence>
<reference evidence="12" key="1">
    <citation type="submission" date="2011-01" db="EMBL/GenBank/DDBJ databases">
        <authorList>
            <person name="Muzny D."/>
            <person name="Qin X."/>
            <person name="Buhay C."/>
            <person name="Dugan-Rocha S."/>
            <person name="Ding Y."/>
            <person name="Chen G."/>
            <person name="Hawes A."/>
            <person name="Holder M."/>
            <person name="Jhangiani S."/>
            <person name="Johnson A."/>
            <person name="Khan Z."/>
            <person name="Li Z."/>
            <person name="Liu W."/>
            <person name="Liu X."/>
            <person name="Perez L."/>
            <person name="Shen H."/>
            <person name="Wang Q."/>
            <person name="Watt J."/>
            <person name="Xi L."/>
            <person name="Xin Y."/>
            <person name="Zhou J."/>
            <person name="Deng J."/>
            <person name="Jiang H."/>
            <person name="Liu Y."/>
            <person name="Qu J."/>
            <person name="Song X.-Z."/>
            <person name="Zhang L."/>
            <person name="Villasana D."/>
            <person name="Johnson A."/>
            <person name="Liu J."/>
            <person name="Liyanage D."/>
            <person name="Lorensuhewa L."/>
            <person name="Robinson T."/>
            <person name="Song A."/>
            <person name="Song B.-B."/>
            <person name="Dinh H."/>
            <person name="Thornton R."/>
            <person name="Coyle M."/>
            <person name="Francisco L."/>
            <person name="Jackson L."/>
            <person name="Javaid M."/>
            <person name="Korchina V."/>
            <person name="Kovar C."/>
            <person name="Mata R."/>
            <person name="Mathew T."/>
            <person name="Ngo R."/>
            <person name="Nguyen L."/>
            <person name="Nguyen N."/>
            <person name="Okwuonu G."/>
            <person name="Ongeri F."/>
            <person name="Pham C."/>
            <person name="Simmons D."/>
            <person name="Wilczek-Boney K."/>
            <person name="Hale W."/>
            <person name="Jakkamsetti A."/>
            <person name="Pham P."/>
            <person name="Ruth R."/>
            <person name="San Lucas F."/>
            <person name="Warren J."/>
            <person name="Zhang J."/>
            <person name="Zhao Z."/>
            <person name="Zhou C."/>
            <person name="Zhu D."/>
            <person name="Lee S."/>
            <person name="Bess C."/>
            <person name="Blankenburg K."/>
            <person name="Forbes L."/>
            <person name="Fu Q."/>
            <person name="Gubbala S."/>
            <person name="Hirani K."/>
            <person name="Jayaseelan J.C."/>
            <person name="Lara F."/>
            <person name="Munidasa M."/>
            <person name="Palculict T."/>
            <person name="Patil S."/>
            <person name="Pu L.-L."/>
            <person name="Saada N."/>
            <person name="Tang L."/>
            <person name="Weissenberger G."/>
            <person name="Zhu Y."/>
            <person name="Hemphill L."/>
            <person name="Shang Y."/>
            <person name="Youmans B."/>
            <person name="Ayvaz T."/>
            <person name="Ross M."/>
            <person name="Santibanez J."/>
            <person name="Aqrawi P."/>
            <person name="Gross S."/>
            <person name="Joshi V."/>
            <person name="Fowler G."/>
            <person name="Nazareth L."/>
            <person name="Reid J."/>
            <person name="Worley K."/>
            <person name="Petrosino J."/>
            <person name="Highlander S."/>
            <person name="Gibbs R."/>
        </authorList>
    </citation>
    <scope>NUCLEOTIDE SEQUENCE [LARGE SCALE GENOMIC DNA]</scope>
    <source>
        <strain evidence="12">ATCC 33269</strain>
    </source>
</reference>
<feature type="transmembrane region" description="Helical" evidence="9">
    <location>
        <begin position="67"/>
        <end position="89"/>
    </location>
</feature>
<dbReference type="FunFam" id="3.40.50.300:FF:000221">
    <property type="entry name" value="Multidrug ABC transporter ATP-binding protein"/>
    <property type="match status" value="1"/>
</dbReference>
<dbReference type="GO" id="GO:0005886">
    <property type="term" value="C:plasma membrane"/>
    <property type="evidence" value="ECO:0007669"/>
    <property type="project" value="UniProtKB-SubCell"/>
</dbReference>
<dbReference type="PROSITE" id="PS50893">
    <property type="entry name" value="ABC_TRANSPORTER_2"/>
    <property type="match status" value="1"/>
</dbReference>
<keyword evidence="13" id="KW-1185">Reference proteome</keyword>
<dbReference type="Pfam" id="PF00664">
    <property type="entry name" value="ABC_membrane"/>
    <property type="match status" value="1"/>
</dbReference>
<evidence type="ECO:0000259" key="10">
    <source>
        <dbReference type="PROSITE" id="PS50893"/>
    </source>
</evidence>
<dbReference type="InterPro" id="IPR011527">
    <property type="entry name" value="ABC1_TM_dom"/>
</dbReference>
<dbReference type="SUPFAM" id="SSF52540">
    <property type="entry name" value="P-loop containing nucleoside triphosphate hydrolases"/>
    <property type="match status" value="1"/>
</dbReference>
<dbReference type="EC" id="3.6.3.44" evidence="12"/>
<evidence type="ECO:0000256" key="6">
    <source>
        <dbReference type="ARBA" id="ARBA00022840"/>
    </source>
</evidence>
<evidence type="ECO:0000256" key="1">
    <source>
        <dbReference type="ARBA" id="ARBA00004651"/>
    </source>
</evidence>
<evidence type="ECO:0000313" key="12">
    <source>
        <dbReference type="EMBL" id="EFZ37384.1"/>
    </source>
</evidence>
<gene>
    <name evidence="12" type="primary">lmrA</name>
    <name evidence="12" type="ORF">HMPREF0663_10842</name>
</gene>
<dbReference type="SMART" id="SM00382">
    <property type="entry name" value="AAA"/>
    <property type="match status" value="1"/>
</dbReference>
<dbReference type="eggNOG" id="COG1132">
    <property type="taxonomic scope" value="Bacteria"/>
</dbReference>
<keyword evidence="7 9" id="KW-1133">Transmembrane helix</keyword>
<evidence type="ECO:0000313" key="13">
    <source>
        <dbReference type="Proteomes" id="UP000005580"/>
    </source>
</evidence>
<dbReference type="PANTHER" id="PTHR24221:SF654">
    <property type="entry name" value="ATP-BINDING CASSETTE SUB-FAMILY B MEMBER 6"/>
    <property type="match status" value="1"/>
</dbReference>
<keyword evidence="8 9" id="KW-0472">Membrane</keyword>
<dbReference type="PANTHER" id="PTHR24221">
    <property type="entry name" value="ATP-BINDING CASSETTE SUB-FAMILY B"/>
    <property type="match status" value="1"/>
</dbReference>
<dbReference type="Pfam" id="PF00005">
    <property type="entry name" value="ABC_tran"/>
    <property type="match status" value="1"/>
</dbReference>
<organism evidence="12 13">
    <name type="scientific">Hoylesella oralis ATCC 33269</name>
    <dbReference type="NCBI Taxonomy" id="873533"/>
    <lineage>
        <taxon>Bacteria</taxon>
        <taxon>Pseudomonadati</taxon>
        <taxon>Bacteroidota</taxon>
        <taxon>Bacteroidia</taxon>
        <taxon>Bacteroidales</taxon>
        <taxon>Prevotellaceae</taxon>
        <taxon>Hoylesella</taxon>
    </lineage>
</organism>
<name>E7RNU1_9BACT</name>
<dbReference type="SUPFAM" id="SSF90123">
    <property type="entry name" value="ABC transporter transmembrane region"/>
    <property type="match status" value="1"/>
</dbReference>
<evidence type="ECO:0000256" key="4">
    <source>
        <dbReference type="ARBA" id="ARBA00022692"/>
    </source>
</evidence>
<evidence type="ECO:0000256" key="5">
    <source>
        <dbReference type="ARBA" id="ARBA00022741"/>
    </source>
</evidence>
<dbReference type="Gene3D" id="1.20.1560.10">
    <property type="entry name" value="ABC transporter type 1, transmembrane domain"/>
    <property type="match status" value="1"/>
</dbReference>
<dbReference type="GO" id="GO:0016887">
    <property type="term" value="F:ATP hydrolysis activity"/>
    <property type="evidence" value="ECO:0007669"/>
    <property type="project" value="InterPro"/>
</dbReference>
<dbReference type="HOGENOM" id="CLU_000604_84_3_10"/>
<keyword evidence="12" id="KW-0378">Hydrolase</keyword>
<feature type="transmembrane region" description="Helical" evidence="9">
    <location>
        <begin position="289"/>
        <end position="308"/>
    </location>
</feature>
<dbReference type="RefSeq" id="WP_004368059.1">
    <property type="nucleotide sequence ID" value="NZ_GL833116.1"/>
</dbReference>